<name>A0A1J8PW86_9AGAM</name>
<dbReference type="GO" id="GO:0003735">
    <property type="term" value="F:structural constituent of ribosome"/>
    <property type="evidence" value="ECO:0007669"/>
    <property type="project" value="InterPro"/>
</dbReference>
<organism evidence="4 5">
    <name type="scientific">Rhizopogon vesiculosus</name>
    <dbReference type="NCBI Taxonomy" id="180088"/>
    <lineage>
        <taxon>Eukaryota</taxon>
        <taxon>Fungi</taxon>
        <taxon>Dikarya</taxon>
        <taxon>Basidiomycota</taxon>
        <taxon>Agaricomycotina</taxon>
        <taxon>Agaricomycetes</taxon>
        <taxon>Agaricomycetidae</taxon>
        <taxon>Boletales</taxon>
        <taxon>Suillineae</taxon>
        <taxon>Rhizopogonaceae</taxon>
        <taxon>Rhizopogon</taxon>
    </lineage>
</organism>
<evidence type="ECO:0000313" key="5">
    <source>
        <dbReference type="Proteomes" id="UP000183567"/>
    </source>
</evidence>
<proteinExistence type="inferred from homology"/>
<dbReference type="GO" id="GO:1990904">
    <property type="term" value="C:ribonucleoprotein complex"/>
    <property type="evidence" value="ECO:0007669"/>
    <property type="project" value="UniProtKB-KW"/>
</dbReference>
<evidence type="ECO:0000256" key="1">
    <source>
        <dbReference type="ARBA" id="ARBA00006194"/>
    </source>
</evidence>
<dbReference type="GO" id="GO:0005840">
    <property type="term" value="C:ribosome"/>
    <property type="evidence" value="ECO:0007669"/>
    <property type="project" value="UniProtKB-KW"/>
</dbReference>
<evidence type="ECO:0000313" key="4">
    <source>
        <dbReference type="EMBL" id="OJA12727.1"/>
    </source>
</evidence>
<dbReference type="Gene3D" id="3.30.420.80">
    <property type="entry name" value="Ribosomal protein S11"/>
    <property type="match status" value="1"/>
</dbReference>
<dbReference type="Pfam" id="PF00411">
    <property type="entry name" value="Ribosomal_S11"/>
    <property type="match status" value="1"/>
</dbReference>
<keyword evidence="3" id="KW-0687">Ribonucleoprotein</keyword>
<dbReference type="SUPFAM" id="SSF53137">
    <property type="entry name" value="Translational machinery components"/>
    <property type="match status" value="1"/>
</dbReference>
<accession>A0A1J8PW86</accession>
<dbReference type="STRING" id="180088.A0A1J8PW86"/>
<keyword evidence="2" id="KW-0689">Ribosomal protein</keyword>
<dbReference type="EMBL" id="LVVM01004525">
    <property type="protein sequence ID" value="OJA12727.1"/>
    <property type="molecule type" value="Genomic_DNA"/>
</dbReference>
<evidence type="ECO:0000256" key="3">
    <source>
        <dbReference type="ARBA" id="ARBA00023274"/>
    </source>
</evidence>
<reference evidence="4 5" key="1">
    <citation type="submission" date="2016-03" db="EMBL/GenBank/DDBJ databases">
        <title>Comparative genomics of the ectomycorrhizal sister species Rhizopogon vinicolor and Rhizopogon vesiculosus (Basidiomycota: Boletales) reveals a divergence of the mating type B locus.</title>
        <authorList>
            <person name="Mujic A.B."/>
            <person name="Kuo A."/>
            <person name="Tritt A."/>
            <person name="Lipzen A."/>
            <person name="Chen C."/>
            <person name="Johnson J."/>
            <person name="Sharma A."/>
            <person name="Barry K."/>
            <person name="Grigoriev I.V."/>
            <person name="Spatafora J.W."/>
        </authorList>
    </citation>
    <scope>NUCLEOTIDE SEQUENCE [LARGE SCALE GENOMIC DNA]</scope>
    <source>
        <strain evidence="4 5">AM-OR11-056</strain>
    </source>
</reference>
<dbReference type="InterPro" id="IPR001971">
    <property type="entry name" value="Ribosomal_uS11"/>
</dbReference>
<dbReference type="AlphaFoldDB" id="A0A1J8PW86"/>
<gene>
    <name evidence="4" type="ORF">AZE42_05800</name>
</gene>
<comment type="similarity">
    <text evidence="1">Belongs to the universal ribosomal protein uS11 family.</text>
</comment>
<comment type="caution">
    <text evidence="4">The sequence shown here is derived from an EMBL/GenBank/DDBJ whole genome shotgun (WGS) entry which is preliminary data.</text>
</comment>
<dbReference type="GO" id="GO:0006412">
    <property type="term" value="P:translation"/>
    <property type="evidence" value="ECO:0007669"/>
    <property type="project" value="InterPro"/>
</dbReference>
<evidence type="ECO:0008006" key="6">
    <source>
        <dbReference type="Google" id="ProtNLM"/>
    </source>
</evidence>
<dbReference type="HAMAP" id="MF_01310">
    <property type="entry name" value="Ribosomal_uS11"/>
    <property type="match status" value="1"/>
</dbReference>
<evidence type="ECO:0000256" key="2">
    <source>
        <dbReference type="ARBA" id="ARBA00022980"/>
    </source>
</evidence>
<sequence>MEKVPVQSENATDLLSHGPKTRFYIYQRFLNLSSTEMVSLAQLRPSVLNAARHSLHNARLHGNAIFSRSSSFGTTLADDMWGGEEPTAPPVGPTTYYNPITAMRENQPKKDVLEPPKPYHLHVYTTHNNCRIVFTYPSGKLVKNGWWTSGSCGFKGANKSTYEAGYQCAVRAFKRIEEEITTPNFKDGGVSPVTLALKFKGFGWGREAVQKAFMTSEGDNIRSSVVVVEDRTPIKIGGTRAKKARRL</sequence>
<keyword evidence="5" id="KW-1185">Reference proteome</keyword>
<dbReference type="OrthoDB" id="1654884at2759"/>
<dbReference type="InterPro" id="IPR036967">
    <property type="entry name" value="Ribosomal_uS11_sf"/>
</dbReference>
<dbReference type="PANTHER" id="PTHR11759">
    <property type="entry name" value="40S RIBOSOMAL PROTEIN S14/30S RIBOSOMAL PROTEIN S11"/>
    <property type="match status" value="1"/>
</dbReference>
<protein>
    <recommendedName>
        <fullName evidence="6">Translational machinery component</fullName>
    </recommendedName>
</protein>
<dbReference type="Proteomes" id="UP000183567">
    <property type="component" value="Unassembled WGS sequence"/>
</dbReference>